<accession>A0ABX1UAC7</accession>
<gene>
    <name evidence="2" type="ORF">HJ568_16025</name>
</gene>
<sequence length="202" mass="23021">MKKIILVNSLDSGGAERVVSILSHNIYDDVLICTLYNDKFYQLSDKTTHINLSNISGNEVWTKRFLNILKSILELKKVIKEEHVQVVQSHMYLSNYINIITKLLGSKHKAQIVNCDSVSSKFGSKVSDRINKILIVSLYRFADIVISKSIAMQIDLKKYVSKGNFKVINNPINLDFVLEKSNLTPTWSRESVSFSKVIRVRA</sequence>
<evidence type="ECO:0000259" key="1">
    <source>
        <dbReference type="Pfam" id="PF13439"/>
    </source>
</evidence>
<dbReference type="InterPro" id="IPR028098">
    <property type="entry name" value="Glyco_trans_4-like_N"/>
</dbReference>
<evidence type="ECO:0000313" key="3">
    <source>
        <dbReference type="Proteomes" id="UP000590068"/>
    </source>
</evidence>
<dbReference type="SUPFAM" id="SSF53756">
    <property type="entry name" value="UDP-Glycosyltransferase/glycogen phosphorylase"/>
    <property type="match status" value="1"/>
</dbReference>
<keyword evidence="3" id="KW-1185">Reference proteome</keyword>
<comment type="caution">
    <text evidence="2">The sequence shown here is derived from an EMBL/GenBank/DDBJ whole genome shotgun (WGS) entry which is preliminary data.</text>
</comment>
<protein>
    <submittedName>
        <fullName evidence="2">Glycosyltransferase</fullName>
    </submittedName>
</protein>
<dbReference type="EMBL" id="JABCJR010000038">
    <property type="protein sequence ID" value="NMR71454.1"/>
    <property type="molecule type" value="Genomic_DNA"/>
</dbReference>
<organism evidence="2 3">
    <name type="scientific">Vibrio breoganii</name>
    <dbReference type="NCBI Taxonomy" id="553239"/>
    <lineage>
        <taxon>Bacteria</taxon>
        <taxon>Pseudomonadati</taxon>
        <taxon>Pseudomonadota</taxon>
        <taxon>Gammaproteobacteria</taxon>
        <taxon>Vibrionales</taxon>
        <taxon>Vibrionaceae</taxon>
        <taxon>Vibrio</taxon>
    </lineage>
</organism>
<dbReference type="RefSeq" id="WP_169319048.1">
    <property type="nucleotide sequence ID" value="NZ_JABCJR010000038.1"/>
</dbReference>
<dbReference type="Gene3D" id="3.40.50.2000">
    <property type="entry name" value="Glycogen Phosphorylase B"/>
    <property type="match status" value="1"/>
</dbReference>
<feature type="domain" description="Glycosyltransferase subfamily 4-like N-terminal" evidence="1">
    <location>
        <begin position="13"/>
        <end position="175"/>
    </location>
</feature>
<name>A0ABX1UAC7_9VIBR</name>
<evidence type="ECO:0000313" key="2">
    <source>
        <dbReference type="EMBL" id="NMR71454.1"/>
    </source>
</evidence>
<proteinExistence type="predicted"/>
<dbReference type="Pfam" id="PF13439">
    <property type="entry name" value="Glyco_transf_4"/>
    <property type="match status" value="1"/>
</dbReference>
<dbReference type="Proteomes" id="UP000590068">
    <property type="component" value="Unassembled WGS sequence"/>
</dbReference>
<reference evidence="2 3" key="1">
    <citation type="submission" date="2020-04" db="EMBL/GenBank/DDBJ databases">
        <title>WGS-Seq of Vibrio isolated by the O'Toole Lab.</title>
        <authorList>
            <person name="Mckone K.P."/>
            <person name="Whitaker R."/>
            <person name="Sevigney J.L."/>
            <person name="Herring J.B."/>
            <person name="O'Toole G."/>
        </authorList>
    </citation>
    <scope>NUCLEOTIDE SEQUENCE [LARGE SCALE GENOMIC DNA]</scope>
    <source>
        <strain evidence="2 3">BS_02</strain>
    </source>
</reference>